<reference evidence="2" key="2">
    <citation type="submission" date="2020-09" db="EMBL/GenBank/DDBJ databases">
        <authorList>
            <person name="Sun Q."/>
            <person name="Ohkuma M."/>
        </authorList>
    </citation>
    <scope>NUCLEOTIDE SEQUENCE</scope>
    <source>
        <strain evidence="2">JCM 4834</strain>
    </source>
</reference>
<dbReference type="PROSITE" id="PS51354">
    <property type="entry name" value="GLUTAREDOXIN_2"/>
    <property type="match status" value="1"/>
</dbReference>
<sequence length="107" mass="11766">MYRELLWLPGGIIGELSMANVVIYTSSATGLLKVKKDQTSLKFLLDKKKVPYTEEDVASNISARAEMKAGSGKTDLPQLFVDGRFIGTYDEVVDLEEVGELNPKLGI</sequence>
<name>A0A918VDN5_9ACTN</name>
<gene>
    <name evidence="2" type="primary">grxC</name>
    <name evidence="2" type="ORF">GCM10010371_57200</name>
</gene>
<organism evidence="2 3">
    <name type="scientific">Streptomyces subrutilus</name>
    <dbReference type="NCBI Taxonomy" id="36818"/>
    <lineage>
        <taxon>Bacteria</taxon>
        <taxon>Bacillati</taxon>
        <taxon>Actinomycetota</taxon>
        <taxon>Actinomycetes</taxon>
        <taxon>Kitasatosporales</taxon>
        <taxon>Streptomycetaceae</taxon>
        <taxon>Streptomyces</taxon>
    </lineage>
</organism>
<accession>A0A918VDN5</accession>
<dbReference type="InterPro" id="IPR002109">
    <property type="entry name" value="Glutaredoxin"/>
</dbReference>
<dbReference type="AlphaFoldDB" id="A0A918VDN5"/>
<dbReference type="SUPFAM" id="SSF52833">
    <property type="entry name" value="Thioredoxin-like"/>
    <property type="match status" value="1"/>
</dbReference>
<dbReference type="Proteomes" id="UP000634660">
    <property type="component" value="Unassembled WGS sequence"/>
</dbReference>
<dbReference type="InterPro" id="IPR036249">
    <property type="entry name" value="Thioredoxin-like_sf"/>
</dbReference>
<evidence type="ECO:0000259" key="1">
    <source>
        <dbReference type="Pfam" id="PF00462"/>
    </source>
</evidence>
<evidence type="ECO:0000313" key="2">
    <source>
        <dbReference type="EMBL" id="GGZ89874.1"/>
    </source>
</evidence>
<comment type="caution">
    <text evidence="2">The sequence shown here is derived from an EMBL/GenBank/DDBJ whole genome shotgun (WGS) entry which is preliminary data.</text>
</comment>
<feature type="domain" description="Glutaredoxin" evidence="1">
    <location>
        <begin position="41"/>
        <end position="86"/>
    </location>
</feature>
<dbReference type="Pfam" id="PF00462">
    <property type="entry name" value="Glutaredoxin"/>
    <property type="match status" value="1"/>
</dbReference>
<evidence type="ECO:0000313" key="3">
    <source>
        <dbReference type="Proteomes" id="UP000634660"/>
    </source>
</evidence>
<dbReference type="PANTHER" id="PTHR45669">
    <property type="entry name" value="GLUTAREDOXIN DOMAIN-CONTAINING CYSTEINE-RICH PROTEIN CG12206-RELATED"/>
    <property type="match status" value="1"/>
</dbReference>
<protein>
    <submittedName>
        <fullName evidence="2">Glutaredoxin 3</fullName>
    </submittedName>
</protein>
<dbReference type="CDD" id="cd02066">
    <property type="entry name" value="GRX_family"/>
    <property type="match status" value="1"/>
</dbReference>
<reference evidence="2" key="1">
    <citation type="journal article" date="2014" name="Int. J. Syst. Evol. Microbiol.">
        <title>Complete genome sequence of Corynebacterium casei LMG S-19264T (=DSM 44701T), isolated from a smear-ripened cheese.</title>
        <authorList>
            <consortium name="US DOE Joint Genome Institute (JGI-PGF)"/>
            <person name="Walter F."/>
            <person name="Albersmeier A."/>
            <person name="Kalinowski J."/>
            <person name="Ruckert C."/>
        </authorList>
    </citation>
    <scope>NUCLEOTIDE SEQUENCE</scope>
    <source>
        <strain evidence="2">JCM 4834</strain>
    </source>
</reference>
<proteinExistence type="predicted"/>
<dbReference type="EMBL" id="BMVX01000028">
    <property type="protein sequence ID" value="GGZ89874.1"/>
    <property type="molecule type" value="Genomic_DNA"/>
</dbReference>
<dbReference type="Gene3D" id="3.40.30.10">
    <property type="entry name" value="Glutaredoxin"/>
    <property type="match status" value="1"/>
</dbReference>
<dbReference type="PANTHER" id="PTHR45669:SF22">
    <property type="entry name" value="GLUTAREDOXIN DOMAIN-CONTAINING CYSTEINE-RICH PROTEIN CG12206-RELATED"/>
    <property type="match status" value="1"/>
</dbReference>